<keyword evidence="2" id="KW-0963">Cytoplasm</keyword>
<protein>
    <submittedName>
        <fullName evidence="11">1483_t:CDS:1</fullName>
    </submittedName>
</protein>
<dbReference type="InterPro" id="IPR049962">
    <property type="entry name" value="THUMP_ThiI"/>
</dbReference>
<name>A0A9W4WK52_9GLOM</name>
<dbReference type="InterPro" id="IPR014729">
    <property type="entry name" value="Rossmann-like_a/b/a_fold"/>
</dbReference>
<evidence type="ECO:0000256" key="8">
    <source>
        <dbReference type="ARBA" id="ARBA00022977"/>
    </source>
</evidence>
<dbReference type="GO" id="GO:0004810">
    <property type="term" value="F:CCA tRNA nucleotidyltransferase activity"/>
    <property type="evidence" value="ECO:0007669"/>
    <property type="project" value="InterPro"/>
</dbReference>
<dbReference type="InterPro" id="IPR020536">
    <property type="entry name" value="ThiI_AANH"/>
</dbReference>
<dbReference type="InterPro" id="IPR050102">
    <property type="entry name" value="tRNA_sulfurtransferase_ThiI"/>
</dbReference>
<dbReference type="SMART" id="SM00981">
    <property type="entry name" value="THUMP"/>
    <property type="match status" value="1"/>
</dbReference>
<dbReference type="Gene3D" id="3.30.2130.30">
    <property type="match status" value="1"/>
</dbReference>
<dbReference type="PROSITE" id="PS51165">
    <property type="entry name" value="THUMP"/>
    <property type="match status" value="1"/>
</dbReference>
<evidence type="ECO:0000256" key="5">
    <source>
        <dbReference type="ARBA" id="ARBA00022741"/>
    </source>
</evidence>
<keyword evidence="7 9" id="KW-0694">RNA-binding</keyword>
<dbReference type="InterPro" id="IPR054173">
    <property type="entry name" value="ThiI_fer"/>
</dbReference>
<reference evidence="11" key="1">
    <citation type="submission" date="2022-08" db="EMBL/GenBank/DDBJ databases">
        <authorList>
            <person name="Kallberg Y."/>
            <person name="Tangrot J."/>
            <person name="Rosling A."/>
        </authorList>
    </citation>
    <scope>NUCLEOTIDE SEQUENCE</scope>
    <source>
        <strain evidence="11">Wild A</strain>
    </source>
</reference>
<dbReference type="GO" id="GO:0052837">
    <property type="term" value="P:thiazole biosynthetic process"/>
    <property type="evidence" value="ECO:0007669"/>
    <property type="project" value="TreeGrafter"/>
</dbReference>
<dbReference type="NCBIfam" id="TIGR00342">
    <property type="entry name" value="tRNA uracil 4-sulfurtransferase ThiI"/>
    <property type="match status" value="1"/>
</dbReference>
<evidence type="ECO:0000313" key="11">
    <source>
        <dbReference type="EMBL" id="CAI2167885.1"/>
    </source>
</evidence>
<dbReference type="OrthoDB" id="2373313at2759"/>
<dbReference type="PANTHER" id="PTHR43209:SF1">
    <property type="entry name" value="TRNA SULFURTRANSFERASE"/>
    <property type="match status" value="1"/>
</dbReference>
<dbReference type="Proteomes" id="UP001153678">
    <property type="component" value="Unassembled WGS sequence"/>
</dbReference>
<dbReference type="Pfam" id="PF22025">
    <property type="entry name" value="ThiI_fer"/>
    <property type="match status" value="1"/>
</dbReference>
<proteinExistence type="inferred from homology"/>
<dbReference type="GO" id="GO:0016783">
    <property type="term" value="F:sulfurtransferase activity"/>
    <property type="evidence" value="ECO:0007669"/>
    <property type="project" value="InterPro"/>
</dbReference>
<dbReference type="GO" id="GO:0009228">
    <property type="term" value="P:thiamine biosynthetic process"/>
    <property type="evidence" value="ECO:0007669"/>
    <property type="project" value="UniProtKB-KW"/>
</dbReference>
<keyword evidence="12" id="KW-1185">Reference proteome</keyword>
<evidence type="ECO:0000256" key="7">
    <source>
        <dbReference type="ARBA" id="ARBA00022884"/>
    </source>
</evidence>
<dbReference type="Gene3D" id="3.40.50.620">
    <property type="entry name" value="HUPs"/>
    <property type="match status" value="1"/>
</dbReference>
<dbReference type="EMBL" id="CAMKVN010000432">
    <property type="protein sequence ID" value="CAI2167885.1"/>
    <property type="molecule type" value="Genomic_DNA"/>
</dbReference>
<sequence length="506" mass="57984">MNKKCLIIRYGELFLKGKNKPDFIKKLVDNLNLAFQKNNLANFRIKKLPDQLIINTENEKDLTALIPILKKIFGISIFYLAYQLESSVESLDNFVKKLFDYYEINFTTFKLSISRNDKNFPKNSSTLQKELGEIIVKKYQLKVNLSNPQKIFYIRIYRDFILVFSERLTGLGGLPVGSSGRALVLLSGGIDSPVAAYQLMKRGLEIVYLHFYQQTEGQTKIFALGEKLKFYNNYSNDIYLVDSRAFLTEIRHISLEKYRLIILKRMFIRYACRLAQELEIKAIVTGDSLAQVASQTLESLGVIQQASITAFEQVEVSTQKVIELGTYEISLKTYADCCALFEPRYPITRPKKEVVEKLEKEIFWEEILEKIILIVLLSSAKTTAKKPGQIGEEETLRIIKNFITTKRYSEQKLEESRKGCPAVVERKGKRGVNHNLILCVRNAEKGAVISHKLIKNVKNVLSLNSSIHSTTKELEELGLSIEELAKQKNASWYLTENLPTDAEEEN</sequence>
<keyword evidence="8" id="KW-0784">Thiamine biosynthesis</keyword>
<evidence type="ECO:0000256" key="3">
    <source>
        <dbReference type="ARBA" id="ARBA00022555"/>
    </source>
</evidence>
<dbReference type="Pfam" id="PF02568">
    <property type="entry name" value="ThiI"/>
    <property type="match status" value="1"/>
</dbReference>
<evidence type="ECO:0000259" key="10">
    <source>
        <dbReference type="PROSITE" id="PS51165"/>
    </source>
</evidence>
<evidence type="ECO:0000256" key="1">
    <source>
        <dbReference type="ARBA" id="ARBA00004496"/>
    </source>
</evidence>
<gene>
    <name evidence="11" type="ORF">FWILDA_LOCUS3303</name>
</gene>
<organism evidence="11 12">
    <name type="scientific">Funneliformis geosporum</name>
    <dbReference type="NCBI Taxonomy" id="1117311"/>
    <lineage>
        <taxon>Eukaryota</taxon>
        <taxon>Fungi</taxon>
        <taxon>Fungi incertae sedis</taxon>
        <taxon>Mucoromycota</taxon>
        <taxon>Glomeromycotina</taxon>
        <taxon>Glomeromycetes</taxon>
        <taxon>Glomerales</taxon>
        <taxon>Glomeraceae</taxon>
        <taxon>Funneliformis</taxon>
    </lineage>
</organism>
<dbReference type="InterPro" id="IPR004114">
    <property type="entry name" value="THUMP_dom"/>
</dbReference>
<dbReference type="Pfam" id="PF02926">
    <property type="entry name" value="THUMP"/>
    <property type="match status" value="1"/>
</dbReference>
<accession>A0A9W4WK52</accession>
<evidence type="ECO:0000256" key="6">
    <source>
        <dbReference type="ARBA" id="ARBA00022840"/>
    </source>
</evidence>
<comment type="subcellular location">
    <subcellularLocation>
        <location evidence="1">Cytoplasm</location>
    </subcellularLocation>
</comment>
<dbReference type="InterPro" id="IPR049961">
    <property type="entry name" value="ThiI_N"/>
</dbReference>
<comment type="caution">
    <text evidence="11">The sequence shown here is derived from an EMBL/GenBank/DDBJ whole genome shotgun (WGS) entry which is preliminary data.</text>
</comment>
<dbReference type="SUPFAM" id="SSF143437">
    <property type="entry name" value="THUMP domain-like"/>
    <property type="match status" value="1"/>
</dbReference>
<dbReference type="SUPFAM" id="SSF52402">
    <property type="entry name" value="Adenine nucleotide alpha hydrolases-like"/>
    <property type="match status" value="1"/>
</dbReference>
<keyword evidence="4" id="KW-0808">Transferase</keyword>
<dbReference type="GO" id="GO:0005524">
    <property type="term" value="F:ATP binding"/>
    <property type="evidence" value="ECO:0007669"/>
    <property type="project" value="UniProtKB-KW"/>
</dbReference>
<evidence type="ECO:0000256" key="9">
    <source>
        <dbReference type="PROSITE-ProRule" id="PRU00529"/>
    </source>
</evidence>
<evidence type="ECO:0000256" key="2">
    <source>
        <dbReference type="ARBA" id="ARBA00022490"/>
    </source>
</evidence>
<dbReference type="GO" id="GO:0002937">
    <property type="term" value="P:tRNA 4-thiouridine biosynthesis"/>
    <property type="evidence" value="ECO:0007669"/>
    <property type="project" value="TreeGrafter"/>
</dbReference>
<dbReference type="InterPro" id="IPR003720">
    <property type="entry name" value="tRNA_STrfase"/>
</dbReference>
<dbReference type="GO" id="GO:0000049">
    <property type="term" value="F:tRNA binding"/>
    <property type="evidence" value="ECO:0007669"/>
    <property type="project" value="UniProtKB-KW"/>
</dbReference>
<evidence type="ECO:0000313" key="12">
    <source>
        <dbReference type="Proteomes" id="UP001153678"/>
    </source>
</evidence>
<dbReference type="PANTHER" id="PTHR43209">
    <property type="entry name" value="TRNA SULFURTRANSFERASE"/>
    <property type="match status" value="1"/>
</dbReference>
<dbReference type="CDD" id="cd11716">
    <property type="entry name" value="THUMP_ThiI"/>
    <property type="match status" value="1"/>
</dbReference>
<dbReference type="GO" id="GO:0005829">
    <property type="term" value="C:cytosol"/>
    <property type="evidence" value="ECO:0007669"/>
    <property type="project" value="TreeGrafter"/>
</dbReference>
<keyword evidence="3" id="KW-0820">tRNA-binding</keyword>
<dbReference type="HAMAP" id="MF_00021">
    <property type="entry name" value="ThiI"/>
    <property type="match status" value="1"/>
</dbReference>
<feature type="domain" description="THUMP" evidence="10">
    <location>
        <begin position="63"/>
        <end position="167"/>
    </location>
</feature>
<keyword evidence="6" id="KW-0067">ATP-binding</keyword>
<keyword evidence="5" id="KW-0547">Nucleotide-binding</keyword>
<evidence type="ECO:0000256" key="4">
    <source>
        <dbReference type="ARBA" id="ARBA00022679"/>
    </source>
</evidence>
<dbReference type="AlphaFoldDB" id="A0A9W4WK52"/>